<protein>
    <submittedName>
        <fullName evidence="2">Protein brunelleschi-like Protein</fullName>
    </submittedName>
</protein>
<gene>
    <name evidence="2" type="ORF">LOD99_13220</name>
</gene>
<comment type="caution">
    <text evidence="2">The sequence shown here is derived from an EMBL/GenBank/DDBJ whole genome shotgun (WGS) entry which is preliminary data.</text>
</comment>
<organism evidence="2 3">
    <name type="scientific">Oopsacas minuta</name>
    <dbReference type="NCBI Taxonomy" id="111878"/>
    <lineage>
        <taxon>Eukaryota</taxon>
        <taxon>Metazoa</taxon>
        <taxon>Porifera</taxon>
        <taxon>Hexactinellida</taxon>
        <taxon>Hexasterophora</taxon>
        <taxon>Lyssacinosida</taxon>
        <taxon>Leucopsacidae</taxon>
        <taxon>Oopsacas</taxon>
    </lineage>
</organism>
<evidence type="ECO:0000313" key="2">
    <source>
        <dbReference type="EMBL" id="KAI6645965.1"/>
    </source>
</evidence>
<reference evidence="2 3" key="1">
    <citation type="journal article" date="2023" name="BMC Biol.">
        <title>The compact genome of the sponge Oopsacas minuta (Hexactinellida) is lacking key metazoan core genes.</title>
        <authorList>
            <person name="Santini S."/>
            <person name="Schenkelaars Q."/>
            <person name="Jourda C."/>
            <person name="Duchesne M."/>
            <person name="Belahbib H."/>
            <person name="Rocher C."/>
            <person name="Selva M."/>
            <person name="Riesgo A."/>
            <person name="Vervoort M."/>
            <person name="Leys S.P."/>
            <person name="Kodjabachian L."/>
            <person name="Le Bivic A."/>
            <person name="Borchiellini C."/>
            <person name="Claverie J.M."/>
            <person name="Renard E."/>
        </authorList>
    </citation>
    <scope>NUCLEOTIDE SEQUENCE [LARGE SCALE GENOMIC DNA]</scope>
    <source>
        <strain evidence="2">SPO-2</strain>
    </source>
</reference>
<feature type="compositionally biased region" description="Polar residues" evidence="1">
    <location>
        <begin position="171"/>
        <end position="185"/>
    </location>
</feature>
<evidence type="ECO:0000313" key="3">
    <source>
        <dbReference type="Proteomes" id="UP001165289"/>
    </source>
</evidence>
<evidence type="ECO:0000256" key="1">
    <source>
        <dbReference type="SAM" id="MobiDB-lite"/>
    </source>
</evidence>
<dbReference type="GO" id="GO:0005802">
    <property type="term" value="C:trans-Golgi network"/>
    <property type="evidence" value="ECO:0007669"/>
    <property type="project" value="TreeGrafter"/>
</dbReference>
<dbReference type="PANTHER" id="PTHR21512">
    <property type="entry name" value="TRAFFICKING PROTEIN PARTICLE COMPLEX SUBUNIT 9"/>
    <property type="match status" value="1"/>
</dbReference>
<proteinExistence type="predicted"/>
<name>A0AAV7JBC9_9METZ</name>
<dbReference type="PANTHER" id="PTHR21512:SF5">
    <property type="entry name" value="TRAFFICKING PROTEIN PARTICLE COMPLEX SUBUNIT 9"/>
    <property type="match status" value="1"/>
</dbReference>
<dbReference type="InterPro" id="IPR013935">
    <property type="entry name" value="Trs120_TRAPPC9"/>
</dbReference>
<keyword evidence="3" id="KW-1185">Reference proteome</keyword>
<dbReference type="AlphaFoldDB" id="A0AAV7JBC9"/>
<accession>A0AAV7JBC9</accession>
<dbReference type="Proteomes" id="UP001165289">
    <property type="component" value="Unassembled WGS sequence"/>
</dbReference>
<feature type="region of interest" description="Disordered" evidence="1">
    <location>
        <begin position="166"/>
        <end position="197"/>
    </location>
</feature>
<dbReference type="EMBL" id="JAKMXF010000365">
    <property type="protein sequence ID" value="KAI6645965.1"/>
    <property type="molecule type" value="Genomic_DNA"/>
</dbReference>
<sequence>MLTTAINFPSELLDGEKLEDYEISIEANEGITTYLEANFQWPVGADEYLRVSFDKSVIGRLVPLTPDTTRALPISLQVGLSSKDRLVSDNIGGLGLPDHIRTTSTISNTSLPIFDTHNQVTCTSVQDKDGLTQKARKSGKNFHYRNTAPNIHSLNEVEKGIISSVKKTMRSRSGSTSRNTPNNPEARTPESHRLGKKTKSITNIIKANAESSSVTNLREEEILLTTSRESLDIMEKDLPKQPFPKANAILSKRSSITVHDDYPDASSLSVPSSGGITRSVSQLSFNTAFQSKFSSFPEKPKNCTVEGEIQIKYSGELAHEKGYYRECTGNISFKIKPSLVFGYFDIIPFPSNPRMCSFCFSVFNLSKDTIILTCSIKQKSVLDDLESNKEVTLFPTSCKRLQIDIWKFHLAKPVEFNNWEEQEYLDYAELLSNLIKLNWRLLDEHDVRCGDTSLQGFQLTYNMLLNLKSEPICFDLRVNDSIILPDDETKFLTGQQTQLVIILSNYSDVDIEPVSVVLKIYEDNIDSIDSESTGKAAVWPSSSWTIDKLPQQSRQSIGCNVIFFYHGTYKLRIIATKSEISPDETSTQKYTCPTHKHQVQELSYKMITDMNQLYFNQHSYAKPLLSPQKSTAMTDFWSPNNFWLSSPFYTFNLYHKNFIT</sequence>